<dbReference type="InterPro" id="IPR000618">
    <property type="entry name" value="Insect_cuticle"/>
</dbReference>
<dbReference type="AlphaFoldDB" id="A0A087UUZ0"/>
<organism evidence="3 4">
    <name type="scientific">Stegodyphus mimosarum</name>
    <name type="common">African social velvet spider</name>
    <dbReference type="NCBI Taxonomy" id="407821"/>
    <lineage>
        <taxon>Eukaryota</taxon>
        <taxon>Metazoa</taxon>
        <taxon>Ecdysozoa</taxon>
        <taxon>Arthropoda</taxon>
        <taxon>Chelicerata</taxon>
        <taxon>Arachnida</taxon>
        <taxon>Araneae</taxon>
        <taxon>Araneomorphae</taxon>
        <taxon>Entelegynae</taxon>
        <taxon>Eresoidea</taxon>
        <taxon>Eresidae</taxon>
        <taxon>Stegodyphus</taxon>
    </lineage>
</organism>
<keyword evidence="4" id="KW-1185">Reference proteome</keyword>
<dbReference type="OrthoDB" id="8021718at2759"/>
<dbReference type="GO" id="GO:0062129">
    <property type="term" value="C:chitin-based extracellular matrix"/>
    <property type="evidence" value="ECO:0007669"/>
    <property type="project" value="TreeGrafter"/>
</dbReference>
<dbReference type="OMA" id="ENNAPYE"/>
<reference evidence="3 4" key="1">
    <citation type="submission" date="2013-11" db="EMBL/GenBank/DDBJ databases">
        <title>Genome sequencing of Stegodyphus mimosarum.</title>
        <authorList>
            <person name="Bechsgaard J."/>
        </authorList>
    </citation>
    <scope>NUCLEOTIDE SEQUENCE [LARGE SCALE GENOMIC DNA]</scope>
</reference>
<dbReference type="PANTHER" id="PTHR10380">
    <property type="entry name" value="CUTICLE PROTEIN"/>
    <property type="match status" value="1"/>
</dbReference>
<dbReference type="Proteomes" id="UP000054359">
    <property type="component" value="Unassembled WGS sequence"/>
</dbReference>
<evidence type="ECO:0000256" key="2">
    <source>
        <dbReference type="SAM" id="SignalP"/>
    </source>
</evidence>
<evidence type="ECO:0000313" key="4">
    <source>
        <dbReference type="Proteomes" id="UP000054359"/>
    </source>
</evidence>
<gene>
    <name evidence="3" type="ORF">X975_17848</name>
</gene>
<dbReference type="GO" id="GO:0008010">
    <property type="term" value="F:structural constituent of chitin-based larval cuticle"/>
    <property type="evidence" value="ECO:0007669"/>
    <property type="project" value="TreeGrafter"/>
</dbReference>
<dbReference type="InterPro" id="IPR050468">
    <property type="entry name" value="Cuticle_Struct_Prot"/>
</dbReference>
<proteinExistence type="predicted"/>
<feature type="non-terminal residue" evidence="3">
    <location>
        <position position="173"/>
    </location>
</feature>
<keyword evidence="1" id="KW-0193">Cuticle</keyword>
<feature type="chain" id="PRO_5001831011" evidence="2">
    <location>
        <begin position="25"/>
        <end position="173"/>
    </location>
</feature>
<dbReference type="PANTHER" id="PTHR10380:SF235">
    <property type="entry name" value="CUTICULAR PROTEIN 73D, ISOFORM B"/>
    <property type="match status" value="1"/>
</dbReference>
<evidence type="ECO:0000256" key="1">
    <source>
        <dbReference type="PROSITE-ProRule" id="PRU00497"/>
    </source>
</evidence>
<keyword evidence="2" id="KW-0732">Signal</keyword>
<accession>A0A087UUZ0</accession>
<evidence type="ECO:0000313" key="3">
    <source>
        <dbReference type="EMBL" id="KFM81179.1"/>
    </source>
</evidence>
<protein>
    <submittedName>
        <fullName evidence="3">Cuticle protein 10.9</fullName>
    </submittedName>
</protein>
<dbReference type="Pfam" id="PF00379">
    <property type="entry name" value="Chitin_bind_4"/>
    <property type="match status" value="1"/>
</dbReference>
<dbReference type="PROSITE" id="PS51155">
    <property type="entry name" value="CHIT_BIND_RR_2"/>
    <property type="match status" value="1"/>
</dbReference>
<dbReference type="EMBL" id="KK121773">
    <property type="protein sequence ID" value="KFM81179.1"/>
    <property type="molecule type" value="Genomic_DNA"/>
</dbReference>
<name>A0A087UUZ0_STEMI</name>
<sequence>MSFSQVLGVTLASLLVFLVCSATAQDGITYLSNGARVLVPVGQEIKDLPPVNQKPASEYSDVIDNAAKPETFSPYEFGFALNDGNGTTQHRQEIRKENGDVQGSYGYVDPLGVYRRVEYYTDATGYHAKIKSNEPGLSNRNSANTIFVVENPPASAIFPEQRPLIVIPNRPVA</sequence>
<feature type="signal peptide" evidence="2">
    <location>
        <begin position="1"/>
        <end position="24"/>
    </location>
</feature>